<dbReference type="RefSeq" id="WP_324180594.1">
    <property type="nucleotide sequence ID" value="NZ_BAABAW010000006.1"/>
</dbReference>
<organism evidence="1 2">
    <name type="scientific">Aquimarina gracilis</name>
    <dbReference type="NCBI Taxonomy" id="874422"/>
    <lineage>
        <taxon>Bacteria</taxon>
        <taxon>Pseudomonadati</taxon>
        <taxon>Bacteroidota</taxon>
        <taxon>Flavobacteriia</taxon>
        <taxon>Flavobacteriales</taxon>
        <taxon>Flavobacteriaceae</taxon>
        <taxon>Aquimarina</taxon>
    </lineage>
</organism>
<accession>A0ABU5ZXH9</accession>
<reference evidence="1 2" key="1">
    <citation type="journal article" date="2013" name="Int. J. Syst. Evol. Microbiol.">
        <title>Aquimarina gracilis sp. nov., isolated from the gut microflora of a mussel, Mytilus coruscus, and emended description of Aquimarina spongiae.</title>
        <authorList>
            <person name="Park S.C."/>
            <person name="Choe H.N."/>
            <person name="Baik K.S."/>
            <person name="Seong C.N."/>
        </authorList>
    </citation>
    <scope>NUCLEOTIDE SEQUENCE [LARGE SCALE GENOMIC DNA]</scope>
    <source>
        <strain evidence="1 2">PSC32</strain>
    </source>
</reference>
<evidence type="ECO:0000313" key="1">
    <source>
        <dbReference type="EMBL" id="MEB3346565.1"/>
    </source>
</evidence>
<comment type="caution">
    <text evidence="1">The sequence shown here is derived from an EMBL/GenBank/DDBJ whole genome shotgun (WGS) entry which is preliminary data.</text>
</comment>
<keyword evidence="2" id="KW-1185">Reference proteome</keyword>
<sequence length="190" mass="22093">MNFTKTVPFFFILLFFSNCFDNMTSGNLLLAPKDWRSEIIKFPLEFAPSLSYSGLEHIRFSPGWGKKDAEDHFSYVFLWEIDQDPKLTSKKLEAELETYFDGLTHATPKSEIDTKTKAFFEKVNDSLFVGKILTYDSFTTKKEVNLNVKVSSSYCYNENKHLVLFHLSPQTLDHQIWKKMNTISIDLDCD</sequence>
<dbReference type="EMBL" id="JAYKLX010000006">
    <property type="protein sequence ID" value="MEB3346565.1"/>
    <property type="molecule type" value="Genomic_DNA"/>
</dbReference>
<gene>
    <name evidence="1" type="ORF">U6A24_13890</name>
</gene>
<proteinExistence type="predicted"/>
<protein>
    <recommendedName>
        <fullName evidence="3">Lipoprotein</fullName>
    </recommendedName>
</protein>
<dbReference type="Proteomes" id="UP001327027">
    <property type="component" value="Unassembled WGS sequence"/>
</dbReference>
<evidence type="ECO:0000313" key="2">
    <source>
        <dbReference type="Proteomes" id="UP001327027"/>
    </source>
</evidence>
<name>A0ABU5ZXH9_9FLAO</name>
<evidence type="ECO:0008006" key="3">
    <source>
        <dbReference type="Google" id="ProtNLM"/>
    </source>
</evidence>